<feature type="signal peptide" evidence="2">
    <location>
        <begin position="1"/>
        <end position="28"/>
    </location>
</feature>
<comment type="caution">
    <text evidence="4">The sequence shown here is derived from an EMBL/GenBank/DDBJ whole genome shotgun (WGS) entry which is preliminary data.</text>
</comment>
<dbReference type="SUPFAM" id="SSF53822">
    <property type="entry name" value="Periplasmic binding protein-like I"/>
    <property type="match status" value="1"/>
</dbReference>
<organism evidence="4 5">
    <name type="scientific">Gaiella occulta</name>
    <dbReference type="NCBI Taxonomy" id="1002870"/>
    <lineage>
        <taxon>Bacteria</taxon>
        <taxon>Bacillati</taxon>
        <taxon>Actinomycetota</taxon>
        <taxon>Thermoleophilia</taxon>
        <taxon>Gaiellales</taxon>
        <taxon>Gaiellaceae</taxon>
        <taxon>Gaiella</taxon>
    </lineage>
</organism>
<evidence type="ECO:0000313" key="4">
    <source>
        <dbReference type="EMBL" id="RDI73250.1"/>
    </source>
</evidence>
<dbReference type="PANTHER" id="PTHR43208">
    <property type="entry name" value="ABC TRANSPORTER SUBSTRATE-BINDING PROTEIN"/>
    <property type="match status" value="1"/>
</dbReference>
<dbReference type="InterPro" id="IPR003760">
    <property type="entry name" value="PnrA-like"/>
</dbReference>
<dbReference type="InterPro" id="IPR028082">
    <property type="entry name" value="Peripla_BP_I"/>
</dbReference>
<dbReference type="Gene3D" id="3.40.50.2300">
    <property type="match status" value="2"/>
</dbReference>
<name>A0A7M2YU29_9ACTN</name>
<dbReference type="PANTHER" id="PTHR43208:SF1">
    <property type="entry name" value="ABC TRANSPORTER SUBSTRATE-BINDING PROTEIN"/>
    <property type="match status" value="1"/>
</dbReference>
<dbReference type="OrthoDB" id="9769871at2"/>
<proteinExistence type="predicted"/>
<dbReference type="CDD" id="cd19963">
    <property type="entry name" value="PBP1_BMP-like"/>
    <property type="match status" value="1"/>
</dbReference>
<feature type="chain" id="PRO_5029514603" evidence="2">
    <location>
        <begin position="29"/>
        <end position="367"/>
    </location>
</feature>
<reference evidence="4 5" key="1">
    <citation type="submission" date="2018-07" db="EMBL/GenBank/DDBJ databases">
        <title>High-quality-draft genome sequence of Gaiella occulta.</title>
        <authorList>
            <person name="Severino R."/>
            <person name="Froufe H.J.C."/>
            <person name="Rainey F.A."/>
            <person name="Barroso C."/>
            <person name="Albuquerque L."/>
            <person name="Lobo-Da-Cunha A."/>
            <person name="Da Costa M.S."/>
            <person name="Egas C."/>
        </authorList>
    </citation>
    <scope>NUCLEOTIDE SEQUENCE [LARGE SCALE GENOMIC DNA]</scope>
    <source>
        <strain evidence="4 5">F2-233</strain>
    </source>
</reference>
<feature type="domain" description="ABC transporter substrate-binding protein PnrA-like" evidence="3">
    <location>
        <begin position="38"/>
        <end position="317"/>
    </location>
</feature>
<accession>A0A7M2YU29</accession>
<evidence type="ECO:0000256" key="1">
    <source>
        <dbReference type="ARBA" id="ARBA00022729"/>
    </source>
</evidence>
<gene>
    <name evidence="4" type="ORF">Gocc_3045</name>
</gene>
<reference evidence="5" key="2">
    <citation type="journal article" date="2019" name="MicrobiologyOpen">
        <title>High-quality draft genome sequence of Gaiella occulta isolated from a 150 meter deep mineral water borehole and comparison with the genome sequences of other deep-branching lineages of the phylum Actinobacteria.</title>
        <authorList>
            <person name="Severino R."/>
            <person name="Froufe H.J.C."/>
            <person name="Barroso C."/>
            <person name="Albuquerque L."/>
            <person name="Lobo-da-Cunha A."/>
            <person name="da Costa M.S."/>
            <person name="Egas C."/>
        </authorList>
    </citation>
    <scope>NUCLEOTIDE SEQUENCE [LARGE SCALE GENOMIC DNA]</scope>
    <source>
        <strain evidence="5">F2-233</strain>
    </source>
</reference>
<dbReference type="RefSeq" id="WP_114797422.1">
    <property type="nucleotide sequence ID" value="NZ_QQZY01000011.1"/>
</dbReference>
<evidence type="ECO:0000259" key="3">
    <source>
        <dbReference type="Pfam" id="PF02608"/>
    </source>
</evidence>
<dbReference type="AlphaFoldDB" id="A0A7M2YU29"/>
<dbReference type="GO" id="GO:0005886">
    <property type="term" value="C:plasma membrane"/>
    <property type="evidence" value="ECO:0007669"/>
    <property type="project" value="InterPro"/>
</dbReference>
<dbReference type="Pfam" id="PF02608">
    <property type="entry name" value="Bmp"/>
    <property type="match status" value="1"/>
</dbReference>
<protein>
    <submittedName>
        <fullName evidence="4">Putative ABC-type transport system periplasmic component/surface lipoprotein</fullName>
    </submittedName>
</protein>
<keyword evidence="1 2" id="KW-0732">Signal</keyword>
<evidence type="ECO:0000313" key="5">
    <source>
        <dbReference type="Proteomes" id="UP000254134"/>
    </source>
</evidence>
<sequence length="367" mass="39320">MSRRRLGPGIAFVVLALAALAIVATSSAARQAKTAPIKAAWIYVGPHNDGGWSQAHDRGRLYVQKKLGANVITTFKENVPEGPQVAQVIDSLVRDGNKIIFATSFGFQDAMAAAAKKYPDVYFEQATGFKTSKNLAEYFGAGEDSIYLSGIAAGAATKNGVIGYVVPFPIPEVIRHANAFALGAQLTRPGAKIKLVWTKSWFDPAKEKKAAESLVAAGADVIGQNVDSPAAGQYAQSKGIPWVGYDNNARKFAPTSWLTAAVYDWGPYYLKRVKAAANGTWKTGSYYGNMADGFTGLAPYGPKVSAKTKALIAKKKAEIVSGTFYEFQGPLYDQSGKLRVPKGKRMTLPQILSMNWLVKGIEGSPKG</sequence>
<dbReference type="EMBL" id="QQZY01000011">
    <property type="protein sequence ID" value="RDI73250.1"/>
    <property type="molecule type" value="Genomic_DNA"/>
</dbReference>
<dbReference type="InterPro" id="IPR052910">
    <property type="entry name" value="ABC-Purine-Binding"/>
</dbReference>
<evidence type="ECO:0000256" key="2">
    <source>
        <dbReference type="SAM" id="SignalP"/>
    </source>
</evidence>
<keyword evidence="4" id="KW-0449">Lipoprotein</keyword>
<keyword evidence="5" id="KW-1185">Reference proteome</keyword>
<dbReference type="Proteomes" id="UP000254134">
    <property type="component" value="Unassembled WGS sequence"/>
</dbReference>